<dbReference type="InterPro" id="IPR009003">
    <property type="entry name" value="Peptidase_S1_PA"/>
</dbReference>
<keyword evidence="1 6" id="KW-0645">Protease</keyword>
<accession>A0A132MTK8</accession>
<dbReference type="InterPro" id="IPR051201">
    <property type="entry name" value="Chloro_Bact_Ser_Proteases"/>
</dbReference>
<evidence type="ECO:0000256" key="4">
    <source>
        <dbReference type="SAM" id="Phobius"/>
    </source>
</evidence>
<dbReference type="AlphaFoldDB" id="A0A132MTK8"/>
<feature type="domain" description="PDZ" evidence="5">
    <location>
        <begin position="304"/>
        <end position="381"/>
    </location>
</feature>
<dbReference type="EMBL" id="LAXD01000001">
    <property type="protein sequence ID" value="KWX01076.1"/>
    <property type="molecule type" value="Genomic_DNA"/>
</dbReference>
<dbReference type="SMART" id="SM00228">
    <property type="entry name" value="PDZ"/>
    <property type="match status" value="1"/>
</dbReference>
<dbReference type="InterPro" id="IPR001478">
    <property type="entry name" value="PDZ"/>
</dbReference>
<dbReference type="PANTHER" id="PTHR43343:SF3">
    <property type="entry name" value="PROTEASE DO-LIKE 8, CHLOROPLASTIC"/>
    <property type="match status" value="1"/>
</dbReference>
<dbReference type="STRING" id="1469144.LI90_2104"/>
<dbReference type="Gene3D" id="2.40.10.120">
    <property type="match status" value="1"/>
</dbReference>
<gene>
    <name evidence="6" type="ORF">LI90_2104</name>
</gene>
<feature type="region of interest" description="Disordered" evidence="3">
    <location>
        <begin position="1"/>
        <end position="32"/>
    </location>
</feature>
<dbReference type="InterPro" id="IPR001940">
    <property type="entry name" value="Peptidase_S1C"/>
</dbReference>
<dbReference type="GO" id="GO:0006508">
    <property type="term" value="P:proteolysis"/>
    <property type="evidence" value="ECO:0007669"/>
    <property type="project" value="UniProtKB-KW"/>
</dbReference>
<dbReference type="GO" id="GO:0004252">
    <property type="term" value="F:serine-type endopeptidase activity"/>
    <property type="evidence" value="ECO:0007669"/>
    <property type="project" value="InterPro"/>
</dbReference>
<feature type="transmembrane region" description="Helical" evidence="4">
    <location>
        <begin position="40"/>
        <end position="64"/>
    </location>
</feature>
<dbReference type="OrthoDB" id="9758917at2"/>
<dbReference type="SUPFAM" id="SSF50156">
    <property type="entry name" value="PDZ domain-like"/>
    <property type="match status" value="1"/>
</dbReference>
<dbReference type="InterPro" id="IPR036034">
    <property type="entry name" value="PDZ_sf"/>
</dbReference>
<sequence length="396" mass="40043">MNTDGGALGPRYPHRDGGWTDAPPAEPLGTLPASRGRRRIGLVAGAVALSLVSAVTGGGVVLYLSDRSVVTASGVSVEVDPRALSRPADSLAGIAERALPSVVTITVSGVRGGSVGSGFVYDEAGHVLTNAHVVQLAQEGGAVTVSFQDGTRVPARLVGLSTTYDLAVLQVSGVRDLTPLPLGNSDTAKVGDQALAIGSPHALNGTVTAGIISAVNRPWPVGTEGQKYMSALQTDAPINPGNSGGPLINAQGQVIGINTSIETAGRQLDEAGNIGLGFAIPVNQARRVAEELIRAGRANYPILGVVLSADSLTPTGTAVTAGGAVLAQVSEGSAAARAGLRPGDVVTEVDGKKVASGEDLMAALWRKAPGEQVRITYLRDGQTRTVTATLSAEPVG</sequence>
<dbReference type="SUPFAM" id="SSF50494">
    <property type="entry name" value="Trypsin-like serine proteases"/>
    <property type="match status" value="1"/>
</dbReference>
<keyword evidence="2" id="KW-0378">Hydrolase</keyword>
<evidence type="ECO:0000259" key="5">
    <source>
        <dbReference type="PROSITE" id="PS50106"/>
    </source>
</evidence>
<reference evidence="7" key="1">
    <citation type="submission" date="2015-04" db="EMBL/GenBank/DDBJ databases">
        <title>Physiological reanalysis, assessment of diazotrophy, and genome sequences of multiple isolates of Streptomyces thermoautotrophicus.</title>
        <authorList>
            <person name="MacKellar D.C."/>
            <person name="Lieber L."/>
            <person name="Norman J."/>
            <person name="Bolger A."/>
            <person name="Tobin C."/>
            <person name="Murray J.W."/>
            <person name="Chang R."/>
            <person name="Ford T."/>
            <person name="Nguyen P.Q."/>
            <person name="Woodward J."/>
            <person name="Permingeat H."/>
            <person name="Joshi N.S."/>
            <person name="Silver P.A."/>
            <person name="Usadel B."/>
            <person name="Rutherford A.W."/>
            <person name="Friesen M."/>
            <person name="Prell J."/>
        </authorList>
    </citation>
    <scope>NUCLEOTIDE SEQUENCE [LARGE SCALE GENOMIC DNA]</scope>
    <source>
        <strain evidence="7">H1</strain>
    </source>
</reference>
<organism evidence="6 7">
    <name type="scientific">Carbonactinospora thermoautotrophica</name>
    <dbReference type="NCBI Taxonomy" id="1469144"/>
    <lineage>
        <taxon>Bacteria</taxon>
        <taxon>Bacillati</taxon>
        <taxon>Actinomycetota</taxon>
        <taxon>Actinomycetes</taxon>
        <taxon>Kitasatosporales</taxon>
        <taxon>Carbonactinosporaceae</taxon>
        <taxon>Carbonactinospora</taxon>
    </lineage>
</organism>
<evidence type="ECO:0000313" key="7">
    <source>
        <dbReference type="Proteomes" id="UP000070188"/>
    </source>
</evidence>
<protein>
    <submittedName>
        <fullName evidence="6">Putative protease</fullName>
    </submittedName>
</protein>
<comment type="caution">
    <text evidence="6">The sequence shown here is derived from an EMBL/GenBank/DDBJ whole genome shotgun (WGS) entry which is preliminary data.</text>
</comment>
<keyword evidence="4" id="KW-0812">Transmembrane</keyword>
<dbReference type="PRINTS" id="PR00834">
    <property type="entry name" value="PROTEASES2C"/>
</dbReference>
<evidence type="ECO:0000256" key="3">
    <source>
        <dbReference type="SAM" id="MobiDB-lite"/>
    </source>
</evidence>
<keyword evidence="4" id="KW-1133">Transmembrane helix</keyword>
<dbReference type="Pfam" id="PF13365">
    <property type="entry name" value="Trypsin_2"/>
    <property type="match status" value="1"/>
</dbReference>
<dbReference type="Proteomes" id="UP000070188">
    <property type="component" value="Unassembled WGS sequence"/>
</dbReference>
<evidence type="ECO:0000313" key="6">
    <source>
        <dbReference type="EMBL" id="KWX01076.1"/>
    </source>
</evidence>
<dbReference type="PROSITE" id="PS50106">
    <property type="entry name" value="PDZ"/>
    <property type="match status" value="1"/>
</dbReference>
<dbReference type="Pfam" id="PF13180">
    <property type="entry name" value="PDZ_2"/>
    <property type="match status" value="1"/>
</dbReference>
<name>A0A132MTK8_9ACTN</name>
<evidence type="ECO:0000256" key="2">
    <source>
        <dbReference type="ARBA" id="ARBA00022801"/>
    </source>
</evidence>
<keyword evidence="7" id="KW-1185">Reference proteome</keyword>
<proteinExistence type="predicted"/>
<dbReference type="RefSeq" id="WP_096059027.1">
    <property type="nucleotide sequence ID" value="NZ_LAXD01000001.1"/>
</dbReference>
<evidence type="ECO:0000256" key="1">
    <source>
        <dbReference type="ARBA" id="ARBA00022670"/>
    </source>
</evidence>
<keyword evidence="4" id="KW-0472">Membrane</keyword>
<dbReference type="PANTHER" id="PTHR43343">
    <property type="entry name" value="PEPTIDASE S12"/>
    <property type="match status" value="1"/>
</dbReference>
<dbReference type="PATRIC" id="fig|1469144.10.peg.2282"/>
<dbReference type="Gene3D" id="2.30.42.10">
    <property type="match status" value="1"/>
</dbReference>